<dbReference type="Gene3D" id="3.40.50.720">
    <property type="entry name" value="NAD(P)-binding Rossmann-like Domain"/>
    <property type="match status" value="1"/>
</dbReference>
<reference evidence="6 7" key="1">
    <citation type="submission" date="2019-03" db="EMBL/GenBank/DDBJ databases">
        <authorList>
            <person name="Gaulin E."/>
            <person name="Dumas B."/>
        </authorList>
    </citation>
    <scope>NUCLEOTIDE SEQUENCE [LARGE SCALE GENOMIC DNA]</scope>
    <source>
        <strain evidence="6">CBS 568.67</strain>
    </source>
</reference>
<proteinExistence type="inferred from homology"/>
<dbReference type="InterPro" id="IPR000683">
    <property type="entry name" value="Gfo/Idh/MocA-like_OxRdtase_N"/>
</dbReference>
<dbReference type="PANTHER" id="PTHR43708:SF5">
    <property type="entry name" value="CONSERVED EXPRESSED OXIDOREDUCTASE (EUROFUNG)-RELATED"/>
    <property type="match status" value="1"/>
</dbReference>
<dbReference type="OrthoDB" id="446809at2759"/>
<dbReference type="PANTHER" id="PTHR43708">
    <property type="entry name" value="CONSERVED EXPRESSED OXIDOREDUCTASE (EUROFUNG)"/>
    <property type="match status" value="1"/>
</dbReference>
<dbReference type="SUPFAM" id="SSF55347">
    <property type="entry name" value="Glyceraldehyde-3-phosphate dehydrogenase-like, C-terminal domain"/>
    <property type="match status" value="1"/>
</dbReference>
<evidence type="ECO:0000259" key="3">
    <source>
        <dbReference type="Pfam" id="PF01408"/>
    </source>
</evidence>
<organism evidence="6 7">
    <name type="scientific">Aphanomyces stellatus</name>
    <dbReference type="NCBI Taxonomy" id="120398"/>
    <lineage>
        <taxon>Eukaryota</taxon>
        <taxon>Sar</taxon>
        <taxon>Stramenopiles</taxon>
        <taxon>Oomycota</taxon>
        <taxon>Saprolegniomycetes</taxon>
        <taxon>Saprolegniales</taxon>
        <taxon>Verrucalvaceae</taxon>
        <taxon>Aphanomyces</taxon>
    </lineage>
</organism>
<gene>
    <name evidence="6" type="primary">Aste57867_21068</name>
    <name evidence="5" type="ORF">As57867_021000</name>
    <name evidence="6" type="ORF">ASTE57867_21068</name>
</gene>
<evidence type="ECO:0000256" key="1">
    <source>
        <dbReference type="ARBA" id="ARBA00010928"/>
    </source>
</evidence>
<dbReference type="AlphaFoldDB" id="A0A485LIN9"/>
<keyword evidence="2" id="KW-0560">Oxidoreductase</keyword>
<dbReference type="EMBL" id="CAADRA010006982">
    <property type="protein sequence ID" value="VFT97743.1"/>
    <property type="molecule type" value="Genomic_DNA"/>
</dbReference>
<feature type="domain" description="Gfo/Idh/MocA-like oxidoreductase N-terminal" evidence="3">
    <location>
        <begin position="44"/>
        <end position="159"/>
    </location>
</feature>
<dbReference type="GO" id="GO:0000166">
    <property type="term" value="F:nucleotide binding"/>
    <property type="evidence" value="ECO:0007669"/>
    <property type="project" value="InterPro"/>
</dbReference>
<reference evidence="5" key="2">
    <citation type="submission" date="2019-06" db="EMBL/GenBank/DDBJ databases">
        <title>Genomics analysis of Aphanomyces spp. identifies a new class of oomycete effector associated with host adaptation.</title>
        <authorList>
            <person name="Gaulin E."/>
        </authorList>
    </citation>
    <scope>NUCLEOTIDE SEQUENCE</scope>
    <source>
        <strain evidence="5">CBS 578.67</strain>
    </source>
</reference>
<dbReference type="GO" id="GO:0016491">
    <property type="term" value="F:oxidoreductase activity"/>
    <property type="evidence" value="ECO:0007669"/>
    <property type="project" value="UniProtKB-KW"/>
</dbReference>
<sequence length="381" mass="42141">MSHPFSVTTCWCWLVRSRHTTSVSNALISTFSLDYTHMTSPLLRAGLVGFGFVAKVFHLPLLQASGRFEITHVVERTQSLSAAVLPRATIVRSLDDLLATDVDLVVIVTPTNMHYAQAKAALEAKKHVVVDKPFCVSHAEALDLVATAKANNVVLSVFHNRRWDSDFLTVQDLVQQKTLGDLQYAEIHYDRYRPEPKQNWRESPETLGGGLVYDLGSHLVDQMLRLFGTPESIHADVQSQRGANLNDDYFRLECRYADGLIVVLTAGMLVKELGPKFILRGSAGSFEKYGLDEQEAALRDGVSPHDAAFGVEPESIHGTLTRGETKTTVPSRRGDYIVFYRGVADAIEHGAAPPVSPEDAAHVIQIVETAKQTHRRTQEDA</sequence>
<feature type="domain" description="Gfo/Idh/MocA-like oxidoreductase C-terminal" evidence="4">
    <location>
        <begin position="172"/>
        <end position="375"/>
    </location>
</feature>
<dbReference type="Pfam" id="PF01408">
    <property type="entry name" value="GFO_IDH_MocA"/>
    <property type="match status" value="1"/>
</dbReference>
<dbReference type="InterPro" id="IPR051317">
    <property type="entry name" value="Gfo/Idh/MocA_oxidoreduct"/>
</dbReference>
<accession>A0A485LIN9</accession>
<evidence type="ECO:0000313" key="5">
    <source>
        <dbReference type="EMBL" id="KAF0687212.1"/>
    </source>
</evidence>
<dbReference type="Pfam" id="PF02894">
    <property type="entry name" value="GFO_IDH_MocA_C"/>
    <property type="match status" value="1"/>
</dbReference>
<dbReference type="InterPro" id="IPR004104">
    <property type="entry name" value="Gfo/Idh/MocA-like_OxRdtase_C"/>
</dbReference>
<evidence type="ECO:0000313" key="7">
    <source>
        <dbReference type="Proteomes" id="UP000332933"/>
    </source>
</evidence>
<dbReference type="Proteomes" id="UP000332933">
    <property type="component" value="Unassembled WGS sequence"/>
</dbReference>
<evidence type="ECO:0000256" key="2">
    <source>
        <dbReference type="ARBA" id="ARBA00023002"/>
    </source>
</evidence>
<comment type="similarity">
    <text evidence="1">Belongs to the Gfo/Idh/MocA family.</text>
</comment>
<name>A0A485LIN9_9STRA</name>
<protein>
    <submittedName>
        <fullName evidence="6">Aste57867_21068 protein</fullName>
    </submittedName>
</protein>
<dbReference type="InterPro" id="IPR036291">
    <property type="entry name" value="NAD(P)-bd_dom_sf"/>
</dbReference>
<keyword evidence="7" id="KW-1185">Reference proteome</keyword>
<evidence type="ECO:0000259" key="4">
    <source>
        <dbReference type="Pfam" id="PF02894"/>
    </source>
</evidence>
<dbReference type="SUPFAM" id="SSF51735">
    <property type="entry name" value="NAD(P)-binding Rossmann-fold domains"/>
    <property type="match status" value="1"/>
</dbReference>
<dbReference type="EMBL" id="VJMH01006956">
    <property type="protein sequence ID" value="KAF0687212.1"/>
    <property type="molecule type" value="Genomic_DNA"/>
</dbReference>
<dbReference type="Gene3D" id="3.30.360.10">
    <property type="entry name" value="Dihydrodipicolinate Reductase, domain 2"/>
    <property type="match status" value="1"/>
</dbReference>
<evidence type="ECO:0000313" key="6">
    <source>
        <dbReference type="EMBL" id="VFT97743.1"/>
    </source>
</evidence>